<feature type="signal peptide" evidence="2">
    <location>
        <begin position="1"/>
        <end position="20"/>
    </location>
</feature>
<keyword evidence="5" id="KW-1185">Reference proteome</keyword>
<protein>
    <recommendedName>
        <fullName evidence="3">Glucose/Sorbosone dehydrogenase domain-containing protein</fullName>
    </recommendedName>
</protein>
<evidence type="ECO:0000256" key="2">
    <source>
        <dbReference type="SAM" id="SignalP"/>
    </source>
</evidence>
<name>A0ABR9PZD1_9BACT</name>
<evidence type="ECO:0000313" key="5">
    <source>
        <dbReference type="Proteomes" id="UP001516472"/>
    </source>
</evidence>
<sequence>MRTPLVASLFSLLLCSPALATVPAGFIETSYTSNTLTPATGMAWAPDGSGRLFVTLKNGAIRTVAMKNGVLETQPNSQTLVTRVFATEPTVHTNSECGLIGIAFDPNYVVNRYVYVFVTVSPSEQRIVRYTDANGTGTARTEVVRSLPTTGNNHDGGGIGFGPDGKLYWAIGDLGNGTGVDADLTSLASKVGRANLDGTPANDNPFNDGVGPNNEYIWARGFRNPFTFTFQPTTGLLWVNGVGTGYEQVFVVRRGDHAGYNDYENNQPTNGYIPPVIKYRTNGSDTRNLLATGGAVRAGGVTTFTTTGGHGFRKGERITFEGVADASFNGEFYVASAASAPGTTTFTVAQPGLPDASSGGGTAQTQALGGSITGGTFYDATLFPPEYRGNYFFGDFNTGQMTRATLAGDNSVATVDEWGTAFSSNVDMAVGPDGALYALGFTNGTVRRVTPAAAGQKLVVTSLNLRIVEGGRAAFTVRLAQAPTAPVTVQVARAMGGSEDLSIAGSTTLTFSPTDWTVPQVVTLAAAEDEDATADTATFVVSTEGLADESVVATTIDANSPRLVLSTTRLTVPENATATFDVSLSLRPTSNVTVTVARTQGDEDITVDTGATLTFTPSNWSTPKPVTLRAAPDADSLDGVATITLAMPGLDARAMEAVEADDEPLAPAITSTPGLTAVVGAPYRYDVESTGRPTPTYALVGTVPAGMTLDAATGLITWTPASVGSVEVTVRASNGVAPEAEQTFLLTTKADEAPRAVLTRPTEGERVSGATAEFFGDCVDDVGCTRAEFYVDGTVLYSDVRNDTHFHFGGEHNRWDTTGLSPGLHTVRFVVVDTAGAQGEAQVTVCVGDAPCDTAQPDAGLGGSDGGTSPPPPEQEDDSGCGCGAAPVAPLAWLALAALAARRKRARTQ</sequence>
<keyword evidence="2" id="KW-0732">Signal</keyword>
<dbReference type="SUPFAM" id="SSF50952">
    <property type="entry name" value="Soluble quinoprotein glucose dehydrogenase"/>
    <property type="match status" value="1"/>
</dbReference>
<dbReference type="Pfam" id="PF17957">
    <property type="entry name" value="Big_7"/>
    <property type="match status" value="1"/>
</dbReference>
<evidence type="ECO:0000313" key="4">
    <source>
        <dbReference type="EMBL" id="MBE4753270.1"/>
    </source>
</evidence>
<feature type="region of interest" description="Disordered" evidence="1">
    <location>
        <begin position="856"/>
        <end position="883"/>
    </location>
</feature>
<proteinExistence type="predicted"/>
<evidence type="ECO:0000256" key="1">
    <source>
        <dbReference type="SAM" id="MobiDB-lite"/>
    </source>
</evidence>
<dbReference type="Proteomes" id="UP001516472">
    <property type="component" value="Unassembled WGS sequence"/>
</dbReference>
<feature type="chain" id="PRO_5046776332" description="Glucose/Sorbosone dehydrogenase domain-containing protein" evidence="2">
    <location>
        <begin position="21"/>
        <end position="909"/>
    </location>
</feature>
<dbReference type="InterPro" id="IPR011041">
    <property type="entry name" value="Quinoprot_gluc/sorb_DH_b-prop"/>
</dbReference>
<organism evidence="4 5">
    <name type="scientific">Corallococcus soli</name>
    <dbReference type="NCBI Taxonomy" id="2710757"/>
    <lineage>
        <taxon>Bacteria</taxon>
        <taxon>Pseudomonadati</taxon>
        <taxon>Myxococcota</taxon>
        <taxon>Myxococcia</taxon>
        <taxon>Myxococcales</taxon>
        <taxon>Cystobacterineae</taxon>
        <taxon>Myxococcaceae</taxon>
        <taxon>Corallococcus</taxon>
    </lineage>
</organism>
<dbReference type="Gene3D" id="2.60.40.10">
    <property type="entry name" value="Immunoglobulins"/>
    <property type="match status" value="2"/>
</dbReference>
<dbReference type="Gene3D" id="2.120.10.30">
    <property type="entry name" value="TolB, C-terminal domain"/>
    <property type="match status" value="1"/>
</dbReference>
<comment type="caution">
    <text evidence="4">The sequence shown here is derived from an EMBL/GenBank/DDBJ whole genome shotgun (WGS) entry which is preliminary data.</text>
</comment>
<accession>A0ABR9PZD1</accession>
<dbReference type="InterPro" id="IPR012938">
    <property type="entry name" value="Glc/Sorbosone_DH"/>
</dbReference>
<dbReference type="InterPro" id="IPR015919">
    <property type="entry name" value="Cadherin-like_sf"/>
</dbReference>
<evidence type="ECO:0000259" key="3">
    <source>
        <dbReference type="Pfam" id="PF07995"/>
    </source>
</evidence>
<dbReference type="InterPro" id="IPR013783">
    <property type="entry name" value="Ig-like_fold"/>
</dbReference>
<dbReference type="InterPro" id="IPR011042">
    <property type="entry name" value="6-blade_b-propeller_TolB-like"/>
</dbReference>
<gene>
    <name evidence="4" type="ORF">G4177_34480</name>
</gene>
<dbReference type="PANTHER" id="PTHR19328:SF75">
    <property type="entry name" value="ALDOSE SUGAR DEHYDROGENASE YLII"/>
    <property type="match status" value="1"/>
</dbReference>
<dbReference type="RefSeq" id="WP_193430419.1">
    <property type="nucleotide sequence ID" value="NZ_CBCSIP010000204.1"/>
</dbReference>
<dbReference type="EMBL" id="JAAIYO010000017">
    <property type="protein sequence ID" value="MBE4753270.1"/>
    <property type="molecule type" value="Genomic_DNA"/>
</dbReference>
<dbReference type="PANTHER" id="PTHR19328">
    <property type="entry name" value="HEDGEHOG-INTERACTING PROTEIN"/>
    <property type="match status" value="1"/>
</dbReference>
<dbReference type="Pfam" id="PF07995">
    <property type="entry name" value="GSDH"/>
    <property type="match status" value="1"/>
</dbReference>
<dbReference type="Pfam" id="PF05345">
    <property type="entry name" value="He_PIG"/>
    <property type="match status" value="1"/>
</dbReference>
<reference evidence="4 5" key="1">
    <citation type="submission" date="2020-02" db="EMBL/GenBank/DDBJ databases">
        <authorList>
            <person name="Babadi Z.K."/>
            <person name="Risdian C."/>
            <person name="Ebrahimipour G.H."/>
            <person name="Wink J."/>
        </authorList>
    </citation>
    <scope>NUCLEOTIDE SEQUENCE [LARGE SCALE GENOMIC DNA]</scope>
    <source>
        <strain evidence="4 5">ZKHCc1 1396</strain>
    </source>
</reference>
<feature type="domain" description="Glucose/Sorbosone dehydrogenase" evidence="3">
    <location>
        <begin position="40"/>
        <end position="271"/>
    </location>
</feature>
<dbReference type="SUPFAM" id="SSF49313">
    <property type="entry name" value="Cadherin-like"/>
    <property type="match status" value="1"/>
</dbReference>
<dbReference type="InterPro" id="IPR023366">
    <property type="entry name" value="ATP_synth_asu-like_sf"/>
</dbReference>
<dbReference type="Gene3D" id="2.40.30.20">
    <property type="match status" value="1"/>
</dbReference>